<evidence type="ECO:0000313" key="5">
    <source>
        <dbReference type="Proteomes" id="UP000587462"/>
    </source>
</evidence>
<dbReference type="GO" id="GO:0005829">
    <property type="term" value="C:cytosol"/>
    <property type="evidence" value="ECO:0007669"/>
    <property type="project" value="TreeGrafter"/>
</dbReference>
<evidence type="ECO:0000256" key="2">
    <source>
        <dbReference type="SAM" id="MobiDB-lite"/>
    </source>
</evidence>
<feature type="region of interest" description="Disordered" evidence="2">
    <location>
        <begin position="200"/>
        <end position="222"/>
    </location>
</feature>
<accession>A0A7Y7E9H3</accession>
<protein>
    <submittedName>
        <fullName evidence="4">TldD/PmbA family protein</fullName>
    </submittedName>
</protein>
<reference evidence="4 5" key="1">
    <citation type="submission" date="2020-04" db="EMBL/GenBank/DDBJ databases">
        <title>Draft Genome Sequence of Streptomyces morookaense DSM 40503, an 8-azaguanine-producing strain.</title>
        <authorList>
            <person name="Qi J."/>
            <person name="Gao J.-M."/>
        </authorList>
    </citation>
    <scope>NUCLEOTIDE SEQUENCE [LARGE SCALE GENOMIC DNA]</scope>
    <source>
        <strain evidence="4 5">DSM 40503</strain>
    </source>
</reference>
<gene>
    <name evidence="4" type="ORF">HG542_25975</name>
</gene>
<dbReference type="SUPFAM" id="SSF111283">
    <property type="entry name" value="Putative modulator of DNA gyrase, PmbA/TldD"/>
    <property type="match status" value="1"/>
</dbReference>
<dbReference type="Proteomes" id="UP000587462">
    <property type="component" value="Unassembled WGS sequence"/>
</dbReference>
<dbReference type="InterPro" id="IPR051463">
    <property type="entry name" value="Peptidase_U62_metallo"/>
</dbReference>
<dbReference type="PANTHER" id="PTHR30624">
    <property type="entry name" value="UNCHARACTERIZED PROTEIN TLDD AND PMBA"/>
    <property type="match status" value="1"/>
</dbReference>
<dbReference type="PANTHER" id="PTHR30624:SF0">
    <property type="entry name" value="METALLOPROTEASE SLR0863"/>
    <property type="match status" value="1"/>
</dbReference>
<dbReference type="GO" id="GO:0008237">
    <property type="term" value="F:metallopeptidase activity"/>
    <property type="evidence" value="ECO:0007669"/>
    <property type="project" value="InterPro"/>
</dbReference>
<dbReference type="RefSeq" id="WP_171085506.1">
    <property type="nucleotide sequence ID" value="NZ_BNBU01000002.1"/>
</dbReference>
<organism evidence="4 5">
    <name type="scientific">Streptomyces morookaense</name>
    <name type="common">Streptoverticillium morookaense</name>
    <dbReference type="NCBI Taxonomy" id="1970"/>
    <lineage>
        <taxon>Bacteria</taxon>
        <taxon>Bacillati</taxon>
        <taxon>Actinomycetota</taxon>
        <taxon>Actinomycetes</taxon>
        <taxon>Kitasatosporales</taxon>
        <taxon>Streptomycetaceae</taxon>
        <taxon>Streptomyces</taxon>
    </lineage>
</organism>
<evidence type="ECO:0000256" key="1">
    <source>
        <dbReference type="ARBA" id="ARBA00005836"/>
    </source>
</evidence>
<feature type="region of interest" description="Disordered" evidence="2">
    <location>
        <begin position="249"/>
        <end position="271"/>
    </location>
</feature>
<feature type="domain" description="Metalloprotease TldD/E C-terminal" evidence="3">
    <location>
        <begin position="153"/>
        <end position="382"/>
    </location>
</feature>
<proteinExistence type="inferred from homology"/>
<dbReference type="InterPro" id="IPR036059">
    <property type="entry name" value="TldD/PmbA_sf"/>
</dbReference>
<sequence length="402" mass="42904">MTAAHCDGRTDETAHRTVTVTADSVTERTAGRHDDVPLLTTARLNELARELREDIEWLTGRADVPDASDVSVTVRMTSRWECRRPPGSDPVQRTRLEAVTEIRVPRDGRTAPVVWQWAGPDPLAALRSATAQLTGEIRAAATALPLSGTFTGDIVLAPETAVHFAHETLGHSLEADNYHDYAARSGLRLGLRIATEALTVTDGPRPGEPEQLESTYRTDDEGHPATLTRLVTDGVVTGVMTDAAHATLQRLPRTGNGRRSLGTGPAQPRMSALSVAAGSTPAADMIRSVRRGLYCRGAWGGGSVEDLFVIRPGYAEWIEDGALTGVLVRRLDIKGNKTAALRALRQVGDDVACFNPVTGCGKNGQELPVGVAAPSLACEDLTAVPVPGPRPRRDDPAPGRPL</sequence>
<dbReference type="GO" id="GO:0006508">
    <property type="term" value="P:proteolysis"/>
    <property type="evidence" value="ECO:0007669"/>
    <property type="project" value="InterPro"/>
</dbReference>
<dbReference type="AlphaFoldDB" id="A0A7Y7E9H3"/>
<dbReference type="InterPro" id="IPR045569">
    <property type="entry name" value="Metalloprtase-TldD/E_C"/>
</dbReference>
<feature type="compositionally biased region" description="Basic and acidic residues" evidence="2">
    <location>
        <begin position="391"/>
        <end position="402"/>
    </location>
</feature>
<keyword evidence="5" id="KW-1185">Reference proteome</keyword>
<name>A0A7Y7E9H3_STRMO</name>
<evidence type="ECO:0000259" key="3">
    <source>
        <dbReference type="Pfam" id="PF19289"/>
    </source>
</evidence>
<comment type="similarity">
    <text evidence="1">Belongs to the peptidase U62 family.</text>
</comment>
<dbReference type="EMBL" id="JABBXF010000071">
    <property type="protein sequence ID" value="NVK81075.1"/>
    <property type="molecule type" value="Genomic_DNA"/>
</dbReference>
<evidence type="ECO:0000313" key="4">
    <source>
        <dbReference type="EMBL" id="NVK81075.1"/>
    </source>
</evidence>
<dbReference type="Pfam" id="PF19289">
    <property type="entry name" value="PmbA_TldD_3rd"/>
    <property type="match status" value="1"/>
</dbReference>
<feature type="region of interest" description="Disordered" evidence="2">
    <location>
        <begin position="383"/>
        <end position="402"/>
    </location>
</feature>
<comment type="caution">
    <text evidence="4">The sequence shown here is derived from an EMBL/GenBank/DDBJ whole genome shotgun (WGS) entry which is preliminary data.</text>
</comment>